<dbReference type="InterPro" id="IPR037523">
    <property type="entry name" value="VOC_core"/>
</dbReference>
<evidence type="ECO:0000313" key="2">
    <source>
        <dbReference type="EMBL" id="GHO46763.1"/>
    </source>
</evidence>
<proteinExistence type="predicted"/>
<evidence type="ECO:0000259" key="1">
    <source>
        <dbReference type="PROSITE" id="PS51819"/>
    </source>
</evidence>
<dbReference type="Proteomes" id="UP000612362">
    <property type="component" value="Unassembled WGS sequence"/>
</dbReference>
<dbReference type="EMBL" id="BNJF01000002">
    <property type="protein sequence ID" value="GHO46763.1"/>
    <property type="molecule type" value="Genomic_DNA"/>
</dbReference>
<dbReference type="PANTHER" id="PTHR36437:SF2">
    <property type="entry name" value="GLYOXALASE_BLEOMYCIN RESISTANCE PROTEIN_DIOXYGENASE"/>
    <property type="match status" value="1"/>
</dbReference>
<dbReference type="RefSeq" id="WP_220196120.1">
    <property type="nucleotide sequence ID" value="NZ_BNJF01000002.1"/>
</dbReference>
<keyword evidence="3" id="KW-1185">Reference proteome</keyword>
<evidence type="ECO:0000313" key="3">
    <source>
        <dbReference type="Proteomes" id="UP000612362"/>
    </source>
</evidence>
<dbReference type="Gene3D" id="3.10.180.10">
    <property type="entry name" value="2,3-Dihydroxybiphenyl 1,2-Dioxygenase, domain 1"/>
    <property type="match status" value="1"/>
</dbReference>
<dbReference type="SUPFAM" id="SSF54593">
    <property type="entry name" value="Glyoxalase/Bleomycin resistance protein/Dihydroxybiphenyl dioxygenase"/>
    <property type="match status" value="1"/>
</dbReference>
<feature type="domain" description="VOC" evidence="1">
    <location>
        <begin position="4"/>
        <end position="122"/>
    </location>
</feature>
<reference evidence="2" key="1">
    <citation type="submission" date="2020-10" db="EMBL/GenBank/DDBJ databases">
        <title>Taxonomic study of unclassified bacteria belonging to the class Ktedonobacteria.</title>
        <authorList>
            <person name="Yabe S."/>
            <person name="Wang C.M."/>
            <person name="Zheng Y."/>
            <person name="Sakai Y."/>
            <person name="Cavaletti L."/>
            <person name="Monciardini P."/>
            <person name="Donadio S."/>
        </authorList>
    </citation>
    <scope>NUCLEOTIDE SEQUENCE</scope>
    <source>
        <strain evidence="2">SOSP1-1</strain>
    </source>
</reference>
<dbReference type="Pfam" id="PF00903">
    <property type="entry name" value="Glyoxalase"/>
    <property type="match status" value="1"/>
</dbReference>
<dbReference type="PROSITE" id="PS51819">
    <property type="entry name" value="VOC"/>
    <property type="match status" value="1"/>
</dbReference>
<dbReference type="PANTHER" id="PTHR36437">
    <property type="entry name" value="GLYOXALASE/BLEOMYCIN RESISTANCE PROTEIN/DIOXYGENASE"/>
    <property type="match status" value="1"/>
</dbReference>
<dbReference type="AlphaFoldDB" id="A0A8J3I4D8"/>
<comment type="caution">
    <text evidence="2">The sequence shown here is derived from an EMBL/GenBank/DDBJ whole genome shotgun (WGS) entry which is preliminary data.</text>
</comment>
<accession>A0A8J3I4D8</accession>
<name>A0A8J3I4D8_9CHLR</name>
<organism evidence="2 3">
    <name type="scientific">Ktedonospora formicarum</name>
    <dbReference type="NCBI Taxonomy" id="2778364"/>
    <lineage>
        <taxon>Bacteria</taxon>
        <taxon>Bacillati</taxon>
        <taxon>Chloroflexota</taxon>
        <taxon>Ktedonobacteria</taxon>
        <taxon>Ktedonobacterales</taxon>
        <taxon>Ktedonobacteraceae</taxon>
        <taxon>Ktedonospora</taxon>
    </lineage>
</organism>
<dbReference type="InterPro" id="IPR004360">
    <property type="entry name" value="Glyas_Fos-R_dOase_dom"/>
</dbReference>
<gene>
    <name evidence="2" type="ORF">KSX_49260</name>
</gene>
<dbReference type="InterPro" id="IPR029068">
    <property type="entry name" value="Glyas_Bleomycin-R_OHBP_Dase"/>
</dbReference>
<protein>
    <submittedName>
        <fullName evidence="2">Glyoxalase</fullName>
    </submittedName>
</protein>
<sequence>MDMKLELVPIPVADVDRAKEFYVEQVGFNVDVDVQRNGMRVVQLTPPGSNCSIVIGTGLGEISAMQPGTIKALHLVVGDIYKAREALANRGIHMSEVDEHDQGIKYSSFSDPDGNTWLLQEMPWRSPEFQ</sequence>